<dbReference type="RefSeq" id="WP_202246064.1">
    <property type="nucleotide sequence ID" value="NZ_JAESIY010000011.1"/>
</dbReference>
<reference evidence="1" key="1">
    <citation type="submission" date="2021-01" db="EMBL/GenBank/DDBJ databases">
        <title>Fulvivirga kasyanovii gen. nov., sp nov., a novel member of the phylum Bacteroidetes isolated from seawater in a mussel farm.</title>
        <authorList>
            <person name="Zhao L.-H."/>
            <person name="Wang Z.-J."/>
        </authorList>
    </citation>
    <scope>NUCLEOTIDE SEQUENCE</scope>
    <source>
        <strain evidence="1">2943</strain>
    </source>
</reference>
<dbReference type="AlphaFoldDB" id="A0A937FCZ8"/>
<keyword evidence="2" id="KW-1185">Reference proteome</keyword>
<protein>
    <submittedName>
        <fullName evidence="1">Uncharacterized protein</fullName>
    </submittedName>
</protein>
<name>A0A937FCZ8_9BACT</name>
<evidence type="ECO:0000313" key="2">
    <source>
        <dbReference type="Proteomes" id="UP000659388"/>
    </source>
</evidence>
<proteinExistence type="predicted"/>
<gene>
    <name evidence="1" type="ORF">JL102_19125</name>
</gene>
<sequence>MLSLLLPLGTLLDNNFSPLILLLEANLSTFEKCFTLGNFRISSAPPPTAWWQFHYNILFKVLVTPLKQVIY</sequence>
<comment type="caution">
    <text evidence="1">The sequence shown here is derived from an EMBL/GenBank/DDBJ whole genome shotgun (WGS) entry which is preliminary data.</text>
</comment>
<dbReference type="EMBL" id="JAESIY010000011">
    <property type="protein sequence ID" value="MBL3658273.1"/>
    <property type="molecule type" value="Genomic_DNA"/>
</dbReference>
<dbReference type="Proteomes" id="UP000659388">
    <property type="component" value="Unassembled WGS sequence"/>
</dbReference>
<accession>A0A937FCZ8</accession>
<organism evidence="1 2">
    <name type="scientific">Fulvivirga sediminis</name>
    <dbReference type="NCBI Taxonomy" id="2803949"/>
    <lineage>
        <taxon>Bacteria</taxon>
        <taxon>Pseudomonadati</taxon>
        <taxon>Bacteroidota</taxon>
        <taxon>Cytophagia</taxon>
        <taxon>Cytophagales</taxon>
        <taxon>Fulvivirgaceae</taxon>
        <taxon>Fulvivirga</taxon>
    </lineage>
</organism>
<evidence type="ECO:0000313" key="1">
    <source>
        <dbReference type="EMBL" id="MBL3658273.1"/>
    </source>
</evidence>